<evidence type="ECO:0000313" key="2">
    <source>
        <dbReference type="Proteomes" id="UP001610063"/>
    </source>
</evidence>
<dbReference type="InterPro" id="IPR043741">
    <property type="entry name" value="DUF5686"/>
</dbReference>
<organism evidence="1 2">
    <name type="scientific">Marinoscillum luteum</name>
    <dbReference type="NCBI Taxonomy" id="861051"/>
    <lineage>
        <taxon>Bacteria</taxon>
        <taxon>Pseudomonadati</taxon>
        <taxon>Bacteroidota</taxon>
        <taxon>Cytophagia</taxon>
        <taxon>Cytophagales</taxon>
        <taxon>Reichenbachiellaceae</taxon>
        <taxon>Marinoscillum</taxon>
    </lineage>
</organism>
<gene>
    <name evidence="1" type="ORF">ACHKAR_21640</name>
</gene>
<keyword evidence="2" id="KW-1185">Reference proteome</keyword>
<dbReference type="Pfam" id="PF13715">
    <property type="entry name" value="CarbopepD_reg_2"/>
    <property type="match status" value="1"/>
</dbReference>
<dbReference type="Proteomes" id="UP001610063">
    <property type="component" value="Unassembled WGS sequence"/>
</dbReference>
<protein>
    <submittedName>
        <fullName evidence="1">DUF5686 and carboxypeptidase regulatory-like domain-containing protein</fullName>
    </submittedName>
</protein>
<proteinExistence type="predicted"/>
<sequence>MHWKLSISLFTFWLCPMLLQGQNTISGMIQSESGEALPFATVYVEGSTNGTTSNADGRYQLTFDAGPATIVAQYIGYARQTQTIDLPPGEHATINFELAPETLVLKEVVISASEKDPARQVIRNAIRKRKYYADEVSAYTCEVYIKGLQRLDKKPNSLLGMTVTIDTGIVYLSESISKLKYLHPDKVNETMISSKVSGNNNAFSYNQASEMRINLYENSFFIEGLSERSFISPIANNAFLYYDYQMAGTIVENGLFINKIKIIPKRKTDPVFSGYLYIIEDSWRIHSVDVKLTKDNGIEFLDSLSFNQVFAPVDYDIWMPISQRFTFKFRAFGFKGSGHFTAIYRNYQVEPNYWQPRAKDPKTVTEIPKKVAKKSQKEPAKETLLSKEDFSNAVVTVVDGANEKDSIYWASVRPIPLTEIEVRDYQIKDSIGVIRKSKPYKDSIDQVRNKFKPGNLFFNGYTHFNSYNRRYFSFPTLVEGLQYNSVEGLVTNLEFSFQKRTEQSFDYTIKPGLRYGFSNKKLQAKVEVTKMINLKKRLILTGGLGRYVFQVNEQEPITPFSNSFFTLVRGENYMRLFQKYFTYFGYQKELMNGVLLNGKLSYEQRETLENTASYNLFDKTFHPNTPVNQELAATDFPKHQTLTASFRLRIRFAQQYIERPDRKIILSSEYPDVYVSYKKGINLLGGDTNYDLVKVGSEYSLRVGQVGTSKISAQTGLFLNTRRMYFPDFHHFNGNLTYIRQAEGENQFQLLDYYPYSTQDRFLQAHYEHHFNEFIFNKIPGVRRLNLQAVGSVNYLTTPVLGHYFEFGAGIEHILKFFRVDFYTSVTNGQHSRAGIRFGAGF</sequence>
<dbReference type="EMBL" id="JBIPKE010000020">
    <property type="protein sequence ID" value="MFH6986071.1"/>
    <property type="molecule type" value="Genomic_DNA"/>
</dbReference>
<reference evidence="1 2" key="1">
    <citation type="journal article" date="2013" name="Int. J. Syst. Evol. Microbiol.">
        <title>Marinoscillum luteum sp. nov., isolated from marine sediment.</title>
        <authorList>
            <person name="Cha I.T."/>
            <person name="Park S.J."/>
            <person name="Kim S.J."/>
            <person name="Kim J.G."/>
            <person name="Jung M.Y."/>
            <person name="Shin K.S."/>
            <person name="Kwon K.K."/>
            <person name="Yang S.H."/>
            <person name="Seo Y.S."/>
            <person name="Rhee S.K."/>
        </authorList>
    </citation>
    <scope>NUCLEOTIDE SEQUENCE [LARGE SCALE GENOMIC DNA]</scope>
    <source>
        <strain evidence="1 2">KCTC 23939</strain>
    </source>
</reference>
<dbReference type="SUPFAM" id="SSF49464">
    <property type="entry name" value="Carboxypeptidase regulatory domain-like"/>
    <property type="match status" value="1"/>
</dbReference>
<dbReference type="Pfam" id="PF18939">
    <property type="entry name" value="DUF5686"/>
    <property type="match status" value="1"/>
</dbReference>
<accession>A0ABW7NEQ2</accession>
<dbReference type="InterPro" id="IPR008969">
    <property type="entry name" value="CarboxyPept-like_regulatory"/>
</dbReference>
<comment type="caution">
    <text evidence="1">The sequence shown here is derived from an EMBL/GenBank/DDBJ whole genome shotgun (WGS) entry which is preliminary data.</text>
</comment>
<evidence type="ECO:0000313" key="1">
    <source>
        <dbReference type="EMBL" id="MFH6986071.1"/>
    </source>
</evidence>
<dbReference type="Gene3D" id="2.60.40.1120">
    <property type="entry name" value="Carboxypeptidase-like, regulatory domain"/>
    <property type="match status" value="1"/>
</dbReference>
<dbReference type="RefSeq" id="WP_395419572.1">
    <property type="nucleotide sequence ID" value="NZ_JBIPKE010000020.1"/>
</dbReference>
<name>A0ABW7NEQ2_9BACT</name>